<organism evidence="1 2">
    <name type="scientific">Mycoplasmopsis synoviae</name>
    <name type="common">Mycoplasma synoviae</name>
    <dbReference type="NCBI Taxonomy" id="2109"/>
    <lineage>
        <taxon>Bacteria</taxon>
        <taxon>Bacillati</taxon>
        <taxon>Mycoplasmatota</taxon>
        <taxon>Mycoplasmoidales</taxon>
        <taxon>Metamycoplasmataceae</taxon>
        <taxon>Mycoplasmopsis</taxon>
    </lineage>
</organism>
<dbReference type="AlphaFoldDB" id="A0A3B0P8A6"/>
<dbReference type="Proteomes" id="UP000259328">
    <property type="component" value="Chromosome"/>
</dbReference>
<proteinExistence type="predicted"/>
<evidence type="ECO:0000313" key="1">
    <source>
        <dbReference type="EMBL" id="SYV92769.1"/>
    </source>
</evidence>
<sequence length="45" mass="4833">MYKTLIDKVICFFSPVGSVRLYPSLAATVNVTLGILTSLPVETSS</sequence>
<reference evidence="2" key="1">
    <citation type="submission" date="2018-06" db="EMBL/GenBank/DDBJ databases">
        <authorList>
            <consortium name="Pathogen Informatics"/>
        </authorList>
    </citation>
    <scope>NUCLEOTIDE SEQUENCE [LARGE SCALE GENOMIC DNA]</scope>
    <source>
        <strain evidence="2">NCTC10124</strain>
    </source>
</reference>
<name>A0A3B0P8A6_MYCSY</name>
<accession>A0A3B0P8A6</accession>
<protein>
    <submittedName>
        <fullName evidence="1">Uncharacterized protein</fullName>
    </submittedName>
</protein>
<dbReference type="EMBL" id="LS991953">
    <property type="protein sequence ID" value="SYV92769.1"/>
    <property type="molecule type" value="Genomic_DNA"/>
</dbReference>
<evidence type="ECO:0000313" key="2">
    <source>
        <dbReference type="Proteomes" id="UP000259328"/>
    </source>
</evidence>
<gene>
    <name evidence="1" type="ORF">NCTC10124_00496</name>
</gene>